<dbReference type="OrthoDB" id="379802at2759"/>
<dbReference type="Proteomes" id="UP000242942">
    <property type="component" value="Unassembled WGS sequence"/>
</dbReference>
<protein>
    <submittedName>
        <fullName evidence="2">PIR protein</fullName>
    </submittedName>
</protein>
<dbReference type="Pfam" id="PF05795">
    <property type="entry name" value="Plasmodium_Vir"/>
    <property type="match status" value="1"/>
</dbReference>
<dbReference type="VEuPathDB" id="PlasmoDB:PocGH01_00111000"/>
<reference evidence="2 3" key="1">
    <citation type="submission" date="2016-06" db="EMBL/GenBank/DDBJ databases">
        <authorList>
            <consortium name="Pathogen Informatics"/>
        </authorList>
    </citation>
    <scope>NUCLEOTIDE SEQUENCE [LARGE SCALE GENOMIC DNA]</scope>
    <source>
        <strain evidence="2">PocGH01</strain>
    </source>
</reference>
<keyword evidence="3" id="KW-1185">Reference proteome</keyword>
<keyword evidence="1" id="KW-1133">Transmembrane helix</keyword>
<dbReference type="VEuPathDB" id="PlasmoDB:POWCR01_000085400"/>
<evidence type="ECO:0000256" key="1">
    <source>
        <dbReference type="SAM" id="Phobius"/>
    </source>
</evidence>
<gene>
    <name evidence="2" type="primary">PocGH01_00111000</name>
    <name evidence="2" type="ORF">POCGH01_00111000</name>
</gene>
<accession>A0A1D3JCG2</accession>
<dbReference type="InterPro" id="IPR008780">
    <property type="entry name" value="Plasmodium_Vir"/>
</dbReference>
<feature type="transmembrane region" description="Helical" evidence="1">
    <location>
        <begin position="295"/>
        <end position="317"/>
    </location>
</feature>
<evidence type="ECO:0000313" key="2">
    <source>
        <dbReference type="EMBL" id="SBT83316.1"/>
    </source>
</evidence>
<keyword evidence="1" id="KW-0812">Transmembrane</keyword>
<keyword evidence="1" id="KW-0472">Membrane</keyword>
<name>A0A1D3JCG2_PLAOA</name>
<proteinExistence type="predicted"/>
<sequence>MCFYNNFFRFIYQEDEFKNLSGYNKYKELDREISEGDYKYDCQKLQNEVKSVNTLCRMMVRNLTDLSKIQDRDKRKASCYYLQHWIHDRIRRILNKEPNYINKDAILGKLREIAQNINNRVLRLNPCSCLFTNTSDEWKQEKDLHDYFKIFDSIKCSDTNKHKCQKYYNFVKYIKELYEDDDIGYMYCCEYGFLEDFCMYYFNCNENVKPNNILLNLESDLDKLNKIEDVLQQNVKQENTVINATSNSNDFKLKNDLSQVNNEETPSDAISTRLIVQDTIDQSSILAQNSHISEFPFRAVLFIASIIGTIIFFLYYFRFRTCGYKLRKKSRKKKRYEDYLYEEKEQELSADECESVYIYTPSNRLYMTYHQSGNTEIIPHTVHYNVEQQHYEEI</sequence>
<dbReference type="AlphaFoldDB" id="A0A1D3JCG2"/>
<dbReference type="EMBL" id="FLRI01000085">
    <property type="protein sequence ID" value="SBT83316.1"/>
    <property type="molecule type" value="Genomic_DNA"/>
</dbReference>
<evidence type="ECO:0000313" key="3">
    <source>
        <dbReference type="Proteomes" id="UP000242942"/>
    </source>
</evidence>
<organism evidence="2 3">
    <name type="scientific">Plasmodium ovale</name>
    <name type="common">malaria parasite P. ovale</name>
    <dbReference type="NCBI Taxonomy" id="36330"/>
    <lineage>
        <taxon>Eukaryota</taxon>
        <taxon>Sar</taxon>
        <taxon>Alveolata</taxon>
        <taxon>Apicomplexa</taxon>
        <taxon>Aconoidasida</taxon>
        <taxon>Haemosporida</taxon>
        <taxon>Plasmodiidae</taxon>
        <taxon>Plasmodium</taxon>
        <taxon>Plasmodium (Plasmodium)</taxon>
    </lineage>
</organism>